<dbReference type="GO" id="GO:0030428">
    <property type="term" value="C:cell septum"/>
    <property type="evidence" value="ECO:0007669"/>
    <property type="project" value="TreeGrafter"/>
</dbReference>
<dbReference type="EC" id="2.4.1.16" evidence="2 9"/>
<keyword evidence="11" id="KW-1185">Reference proteome</keyword>
<dbReference type="Pfam" id="PF01644">
    <property type="entry name" value="Chitin_synth_1"/>
    <property type="match status" value="1"/>
</dbReference>
<evidence type="ECO:0000256" key="5">
    <source>
        <dbReference type="ARBA" id="ARBA00022679"/>
    </source>
</evidence>
<organism evidence="10 11">
    <name type="scientific">Dentiscutata erythropus</name>
    <dbReference type="NCBI Taxonomy" id="1348616"/>
    <lineage>
        <taxon>Eukaryota</taxon>
        <taxon>Fungi</taxon>
        <taxon>Fungi incertae sedis</taxon>
        <taxon>Mucoromycota</taxon>
        <taxon>Glomeromycotina</taxon>
        <taxon>Glomeromycetes</taxon>
        <taxon>Diversisporales</taxon>
        <taxon>Gigasporaceae</taxon>
        <taxon>Dentiscutata</taxon>
    </lineage>
</organism>
<dbReference type="AlphaFoldDB" id="A0A9N9F3S2"/>
<dbReference type="GO" id="GO:0004100">
    <property type="term" value="F:chitin synthase activity"/>
    <property type="evidence" value="ECO:0007669"/>
    <property type="project" value="UniProtKB-EC"/>
</dbReference>
<evidence type="ECO:0000256" key="3">
    <source>
        <dbReference type="ARBA" id="ARBA00022475"/>
    </source>
</evidence>
<dbReference type="Proteomes" id="UP000789405">
    <property type="component" value="Unassembled WGS sequence"/>
</dbReference>
<dbReference type="OrthoDB" id="26569at2759"/>
<proteinExistence type="inferred from homology"/>
<evidence type="ECO:0000256" key="7">
    <source>
        <dbReference type="ARBA" id="ARBA00023136"/>
    </source>
</evidence>
<comment type="function">
    <text evidence="9">Polymerizes chitin, a structural polymer of the cell wall and septum, by transferring the sugar moiety of UDP-GlcNAc to the non-reducing end of the growing chitin polymer.</text>
</comment>
<keyword evidence="4 9" id="KW-0328">Glycosyltransferase</keyword>
<keyword evidence="6" id="KW-0812">Transmembrane</keyword>
<evidence type="ECO:0000313" key="11">
    <source>
        <dbReference type="Proteomes" id="UP000789405"/>
    </source>
</evidence>
<keyword evidence="7" id="KW-0472">Membrane</keyword>
<keyword evidence="3 9" id="KW-1003">Cell membrane</keyword>
<reference evidence="10" key="1">
    <citation type="submission" date="2021-06" db="EMBL/GenBank/DDBJ databases">
        <authorList>
            <person name="Kallberg Y."/>
            <person name="Tangrot J."/>
            <person name="Rosling A."/>
        </authorList>
    </citation>
    <scope>NUCLEOTIDE SEQUENCE</scope>
    <source>
        <strain evidence="10">MA453B</strain>
    </source>
</reference>
<evidence type="ECO:0000256" key="2">
    <source>
        <dbReference type="ARBA" id="ARBA00012543"/>
    </source>
</evidence>
<keyword evidence="5 9" id="KW-0808">Transferase</keyword>
<dbReference type="PANTHER" id="PTHR22914:SF9">
    <property type="entry name" value="CHITIN SYNTHASE 1"/>
    <property type="match status" value="1"/>
</dbReference>
<dbReference type="GO" id="GO:0006031">
    <property type="term" value="P:chitin biosynthetic process"/>
    <property type="evidence" value="ECO:0007669"/>
    <property type="project" value="TreeGrafter"/>
</dbReference>
<evidence type="ECO:0000313" key="10">
    <source>
        <dbReference type="EMBL" id="CAG8507862.1"/>
    </source>
</evidence>
<dbReference type="GO" id="GO:0071555">
    <property type="term" value="P:cell wall organization"/>
    <property type="evidence" value="ECO:0007669"/>
    <property type="project" value="UniProtKB-KW"/>
</dbReference>
<sequence length="120" mass="13757">MSFDCDNDISSACEEIKVDFGHKYKNLLNSLITSQNFEYKIFNILDKPSESVFDYILVLLGAFSAYQYEALMNRSLEKYIKGETIYDNSGATKTGIFEANMYLAKDCILSFELVIKKNEL</sequence>
<evidence type="ECO:0000256" key="9">
    <source>
        <dbReference type="RuleBase" id="RU366040"/>
    </source>
</evidence>
<keyword evidence="8 9" id="KW-0961">Cell wall biogenesis/degradation</keyword>
<accession>A0A9N9F3S2</accession>
<dbReference type="PANTHER" id="PTHR22914">
    <property type="entry name" value="CHITIN SYNTHASE"/>
    <property type="match status" value="1"/>
</dbReference>
<name>A0A9N9F3S2_9GLOM</name>
<dbReference type="EMBL" id="CAJVPY010001116">
    <property type="protein sequence ID" value="CAG8507862.1"/>
    <property type="molecule type" value="Genomic_DNA"/>
</dbReference>
<comment type="caution">
    <text evidence="10">The sequence shown here is derived from an EMBL/GenBank/DDBJ whole genome shotgun (WGS) entry which is preliminary data.</text>
</comment>
<comment type="similarity">
    <text evidence="9">Belongs to the chitin synthase family.</text>
</comment>
<protein>
    <recommendedName>
        <fullName evidence="2 9">Chitin synthase</fullName>
        <ecNumber evidence="2 9">2.4.1.16</ecNumber>
    </recommendedName>
</protein>
<evidence type="ECO:0000256" key="1">
    <source>
        <dbReference type="ARBA" id="ARBA00004651"/>
    </source>
</evidence>
<gene>
    <name evidence="10" type="ORF">DERYTH_LOCUS3232</name>
</gene>
<dbReference type="InterPro" id="IPR004835">
    <property type="entry name" value="Chitin_synth"/>
</dbReference>
<evidence type="ECO:0000256" key="4">
    <source>
        <dbReference type="ARBA" id="ARBA00022676"/>
    </source>
</evidence>
<comment type="catalytic activity">
    <reaction evidence="9">
        <text>[(1-&gt;4)-N-acetyl-beta-D-glucosaminyl](n) + UDP-N-acetyl-alpha-D-glucosamine = [(1-&gt;4)-N-acetyl-beta-D-glucosaminyl](n+1) + UDP + H(+)</text>
        <dbReference type="Rhea" id="RHEA:16637"/>
        <dbReference type="Rhea" id="RHEA-COMP:9593"/>
        <dbReference type="Rhea" id="RHEA-COMP:9595"/>
        <dbReference type="ChEBI" id="CHEBI:15378"/>
        <dbReference type="ChEBI" id="CHEBI:17029"/>
        <dbReference type="ChEBI" id="CHEBI:57705"/>
        <dbReference type="ChEBI" id="CHEBI:58223"/>
        <dbReference type="EC" id="2.4.1.16"/>
    </reaction>
</comment>
<evidence type="ECO:0000256" key="8">
    <source>
        <dbReference type="ARBA" id="ARBA00023316"/>
    </source>
</evidence>
<comment type="subcellular location">
    <subcellularLocation>
        <location evidence="1 9">Cell membrane</location>
        <topology evidence="1 9">Multi-pass membrane protein</topology>
    </subcellularLocation>
</comment>
<evidence type="ECO:0000256" key="6">
    <source>
        <dbReference type="ARBA" id="ARBA00022692"/>
    </source>
</evidence>
<dbReference type="GO" id="GO:0005886">
    <property type="term" value="C:plasma membrane"/>
    <property type="evidence" value="ECO:0007669"/>
    <property type="project" value="UniProtKB-SubCell"/>
</dbReference>